<keyword evidence="1" id="KW-0597">Phosphoprotein</keyword>
<dbReference type="Proteomes" id="UP001209878">
    <property type="component" value="Unassembled WGS sequence"/>
</dbReference>
<accession>A0AAD9ULL8</accession>
<comment type="caution">
    <text evidence="2">The sequence shown here is derived from an EMBL/GenBank/DDBJ whole genome shotgun (WGS) entry which is preliminary data.</text>
</comment>
<reference evidence="2" key="1">
    <citation type="journal article" date="2023" name="Mol. Biol. Evol.">
        <title>Third-Generation Sequencing Reveals the Adaptive Role of the Epigenome in Three Deep-Sea Polychaetes.</title>
        <authorList>
            <person name="Perez M."/>
            <person name="Aroh O."/>
            <person name="Sun Y."/>
            <person name="Lan Y."/>
            <person name="Juniper S.K."/>
            <person name="Young C.R."/>
            <person name="Angers B."/>
            <person name="Qian P.Y."/>
        </authorList>
    </citation>
    <scope>NUCLEOTIDE SEQUENCE</scope>
    <source>
        <strain evidence="2">R07B-5</strain>
    </source>
</reference>
<dbReference type="PANTHER" id="PTHR16095:SF11">
    <property type="entry name" value="TRANSMEMBRANE PROTEIN 143"/>
    <property type="match status" value="1"/>
</dbReference>
<keyword evidence="3" id="KW-1185">Reference proteome</keyword>
<protein>
    <recommendedName>
        <fullName evidence="4">Transmembrane protein 143</fullName>
    </recommendedName>
</protein>
<organism evidence="2 3">
    <name type="scientific">Ridgeia piscesae</name>
    <name type="common">Tubeworm</name>
    <dbReference type="NCBI Taxonomy" id="27915"/>
    <lineage>
        <taxon>Eukaryota</taxon>
        <taxon>Metazoa</taxon>
        <taxon>Spiralia</taxon>
        <taxon>Lophotrochozoa</taxon>
        <taxon>Annelida</taxon>
        <taxon>Polychaeta</taxon>
        <taxon>Sedentaria</taxon>
        <taxon>Canalipalpata</taxon>
        <taxon>Sabellida</taxon>
        <taxon>Siboglinidae</taxon>
        <taxon>Ridgeia</taxon>
    </lineage>
</organism>
<dbReference type="Pfam" id="PF12576">
    <property type="entry name" value="DUF3754"/>
    <property type="match status" value="1"/>
</dbReference>
<dbReference type="EMBL" id="JAODUO010000006">
    <property type="protein sequence ID" value="KAK2193795.1"/>
    <property type="molecule type" value="Genomic_DNA"/>
</dbReference>
<dbReference type="PANTHER" id="PTHR16095">
    <property type="entry name" value="TRANSMEMBRANE PROTEIN 143 FAMILY MEMBER"/>
    <property type="match status" value="1"/>
</dbReference>
<dbReference type="AlphaFoldDB" id="A0AAD9ULL8"/>
<sequence length="479" mass="54081">MCTVYKKPSTSAVARLGLSPASCRHRTEASGPQTPANVEEEISSSREKFIPVSRHSLVRFLMQKKFFLNDGECKKFESFAIALDSAIVNKYHDVWRETKVLFDPINPDKETTATEAVMRKERLDNEFWLLQKLAAVMEKANFHELSKPLVQQSLGKHLSREGVIVSVDLDRYDVLHLWTLGKDTPPLRYPWYKQLRDTILRVPPPKPMSFYKRVVVAIRLKHDSKLTLKAFKEVPTNALEYLLPDGLLQMSVTNKAVVTVAMTLASFGALSKVVTMLAGVDAPWTLVLTLAAGSVAAASWTSFKNQCCKYMVEHSRTLYFNNLASNRGLLTLLVDRAEDEMFKQALLAYTFLLASRSPQTMALDSSDQKVQDIGSIPAETLKDRVERWLKAQTGAQVDFDTDESLKLLTEFGLLSGDPESFLHVLPLDTAMRNLPHAPQSIITRAKECDIIEGYDQYVYAGTEEDYAKEAEARRKYGWF</sequence>
<gene>
    <name evidence="2" type="ORF">NP493_5g06044</name>
</gene>
<proteinExistence type="predicted"/>
<evidence type="ECO:0008006" key="4">
    <source>
        <dbReference type="Google" id="ProtNLM"/>
    </source>
</evidence>
<evidence type="ECO:0000256" key="1">
    <source>
        <dbReference type="ARBA" id="ARBA00022553"/>
    </source>
</evidence>
<evidence type="ECO:0000313" key="2">
    <source>
        <dbReference type="EMBL" id="KAK2193795.1"/>
    </source>
</evidence>
<evidence type="ECO:0000313" key="3">
    <source>
        <dbReference type="Proteomes" id="UP001209878"/>
    </source>
</evidence>
<name>A0AAD9ULL8_RIDPI</name>
<dbReference type="InterPro" id="IPR022227">
    <property type="entry name" value="DUF3754"/>
</dbReference>